<proteinExistence type="predicted"/>
<evidence type="ECO:0000256" key="1">
    <source>
        <dbReference type="SAM" id="MobiDB-lite"/>
    </source>
</evidence>
<dbReference type="GeneID" id="130459275"/>
<organism evidence="2 3">
    <name type="scientific">Spinacia oleracea</name>
    <name type="common">Spinach</name>
    <dbReference type="NCBI Taxonomy" id="3562"/>
    <lineage>
        <taxon>Eukaryota</taxon>
        <taxon>Viridiplantae</taxon>
        <taxon>Streptophyta</taxon>
        <taxon>Embryophyta</taxon>
        <taxon>Tracheophyta</taxon>
        <taxon>Spermatophyta</taxon>
        <taxon>Magnoliopsida</taxon>
        <taxon>eudicotyledons</taxon>
        <taxon>Gunneridae</taxon>
        <taxon>Pentapetalae</taxon>
        <taxon>Caryophyllales</taxon>
        <taxon>Chenopodiaceae</taxon>
        <taxon>Chenopodioideae</taxon>
        <taxon>Anserineae</taxon>
        <taxon>Spinacia</taxon>
    </lineage>
</organism>
<keyword evidence="2" id="KW-1185">Reference proteome</keyword>
<reference evidence="2" key="1">
    <citation type="journal article" date="2021" name="Nat. Commun.">
        <title>Genomic analyses provide insights into spinach domestication and the genetic basis of agronomic traits.</title>
        <authorList>
            <person name="Cai X."/>
            <person name="Sun X."/>
            <person name="Xu C."/>
            <person name="Sun H."/>
            <person name="Wang X."/>
            <person name="Ge C."/>
            <person name="Zhang Z."/>
            <person name="Wang Q."/>
            <person name="Fei Z."/>
            <person name="Jiao C."/>
            <person name="Wang Q."/>
        </authorList>
    </citation>
    <scope>NUCLEOTIDE SEQUENCE [LARGE SCALE GENOMIC DNA]</scope>
    <source>
        <strain evidence="2">cv. Varoflay</strain>
    </source>
</reference>
<evidence type="ECO:0000313" key="3">
    <source>
        <dbReference type="RefSeq" id="XP_056682519.1"/>
    </source>
</evidence>
<evidence type="ECO:0000313" key="2">
    <source>
        <dbReference type="Proteomes" id="UP000813463"/>
    </source>
</evidence>
<feature type="region of interest" description="Disordered" evidence="1">
    <location>
        <begin position="219"/>
        <end position="266"/>
    </location>
</feature>
<name>A0ABM3QGN0_SPIOL</name>
<reference evidence="3" key="2">
    <citation type="submission" date="2025-08" db="UniProtKB">
        <authorList>
            <consortium name="RefSeq"/>
        </authorList>
    </citation>
    <scope>IDENTIFICATION</scope>
    <source>
        <tissue evidence="3">Leaf</tissue>
    </source>
</reference>
<sequence>MESLPHNKIDTPSSPSPEMFSFPGTPADDQSEFEFGSCVTLDSPTTASSDVTKNNLSLDDYSTTSTSPADQFFLNGRLLPHDFPVVQTTSSSRASFSGRENMGPAAVVTLSLSRGTSAGSVSSGSSSQHCSSKDYSLVSSRSNSTNSSSGGSTCASTSSIARTSCSEVNSERKMLQKRMHSVKEKSVSSSSSPLGKYYKFGTSGSSQRWQFITAIPVLGPSQSRRGRRENGGGTGTSPTMMRDVGSKGKRGGDHNNNNNNNNNGHGSLLYKMLRSVVATCKACHAMEGQEKEFELDIANDHVLGH</sequence>
<protein>
    <submittedName>
        <fullName evidence="3">Uncharacterized protein</fullName>
    </submittedName>
</protein>
<accession>A0ABM3QGN0</accession>
<feature type="region of interest" description="Disordered" evidence="1">
    <location>
        <begin position="1"/>
        <end position="30"/>
    </location>
</feature>
<feature type="region of interest" description="Disordered" evidence="1">
    <location>
        <begin position="117"/>
        <end position="193"/>
    </location>
</feature>
<feature type="compositionally biased region" description="Low complexity" evidence="1">
    <location>
        <begin position="12"/>
        <end position="23"/>
    </location>
</feature>
<dbReference type="RefSeq" id="XP_056682519.1">
    <property type="nucleotide sequence ID" value="XM_056826541.1"/>
</dbReference>
<feature type="compositionally biased region" description="Low complexity" evidence="1">
    <location>
        <begin position="117"/>
        <end position="159"/>
    </location>
</feature>
<dbReference type="Proteomes" id="UP000813463">
    <property type="component" value="Chromosome 4"/>
</dbReference>
<feature type="compositionally biased region" description="Basic and acidic residues" evidence="1">
    <location>
        <begin position="244"/>
        <end position="253"/>
    </location>
</feature>
<gene>
    <name evidence="3" type="primary">LOC130459275</name>
</gene>